<dbReference type="PANTHER" id="PTHR11764">
    <property type="entry name" value="TERPENE CYCLASE/MUTASE FAMILY MEMBER"/>
    <property type="match status" value="1"/>
</dbReference>
<evidence type="ECO:0000313" key="5">
    <source>
        <dbReference type="EMBL" id="KAG6791271.1"/>
    </source>
</evidence>
<evidence type="ECO:0000256" key="2">
    <source>
        <dbReference type="ARBA" id="ARBA00022737"/>
    </source>
</evidence>
<accession>A0A8X8D8C2</accession>
<keyword evidence="6" id="KW-1185">Reference proteome</keyword>
<proteinExistence type="inferred from homology"/>
<dbReference type="InterPro" id="IPR032697">
    <property type="entry name" value="SQ_cyclase_N"/>
</dbReference>
<keyword evidence="3" id="KW-0413">Isomerase</keyword>
<dbReference type="Pfam" id="PF13249">
    <property type="entry name" value="SQHop_cyclase_N"/>
    <property type="match status" value="1"/>
</dbReference>
<organism evidence="5 6">
    <name type="scientific">Populus tomentosa</name>
    <name type="common">Chinese white poplar</name>
    <dbReference type="NCBI Taxonomy" id="118781"/>
    <lineage>
        <taxon>Eukaryota</taxon>
        <taxon>Viridiplantae</taxon>
        <taxon>Streptophyta</taxon>
        <taxon>Embryophyta</taxon>
        <taxon>Tracheophyta</taxon>
        <taxon>Spermatophyta</taxon>
        <taxon>Magnoliopsida</taxon>
        <taxon>eudicotyledons</taxon>
        <taxon>Gunneridae</taxon>
        <taxon>Pentapetalae</taxon>
        <taxon>rosids</taxon>
        <taxon>fabids</taxon>
        <taxon>Malpighiales</taxon>
        <taxon>Salicaceae</taxon>
        <taxon>Saliceae</taxon>
        <taxon>Populus</taxon>
    </lineage>
</organism>
<dbReference type="GO" id="GO:0005811">
    <property type="term" value="C:lipid droplet"/>
    <property type="evidence" value="ECO:0007669"/>
    <property type="project" value="InterPro"/>
</dbReference>
<keyword evidence="2" id="KW-0677">Repeat</keyword>
<evidence type="ECO:0000259" key="4">
    <source>
        <dbReference type="Pfam" id="PF13249"/>
    </source>
</evidence>
<protein>
    <recommendedName>
        <fullName evidence="4">Squalene cyclase N-terminal domain-containing protein</fullName>
    </recommendedName>
</protein>
<dbReference type="Proteomes" id="UP000886885">
    <property type="component" value="Chromosome 1A"/>
</dbReference>
<evidence type="ECO:0000256" key="3">
    <source>
        <dbReference type="ARBA" id="ARBA00023235"/>
    </source>
</evidence>
<sequence length="367" mass="42775">MWRLKIAEGGNDPHIYSTNNFLGRQIWEFDPDAGTLEERAEVEEARQNFWKNRNEVKPSSDLLWKFQFLREKKFKQRIPQVKIEDGEEISYEKATSALRRSVHLFSALQASDGHWLPSASNPTLEILLTGHLNAIFSAEHKKEILRYIYCHQNEDGGWGLHIEGHSIMFCTVLNYICMRMLGEGRDGGKDKACERARKWILDHGSAIAISSWGKTWLAILGVYEWAGCNPMPPEFWFLPSTSPIHPGNLLGYCRLTYLPMAYLYGKRFVGPITPLILQIREEIYSEPYEKLNWRGVRHLCAKEDNYYPHTSIQILFWDAIYTFGEPLLTRWPFNKLREKALNITMDHIHYEDESSRYITIGCIEKVQ</sequence>
<dbReference type="InterPro" id="IPR018333">
    <property type="entry name" value="Squalene_cyclase"/>
</dbReference>
<gene>
    <name evidence="5" type="ORF">POTOM_000384</name>
</gene>
<dbReference type="AlphaFoldDB" id="A0A8X8D8C2"/>
<name>A0A8X8D8C2_POPTO</name>
<dbReference type="PANTHER" id="PTHR11764:SF48">
    <property type="entry name" value="TERPENE CYCLASE_MUTASE FAMILY MEMBER"/>
    <property type="match status" value="1"/>
</dbReference>
<dbReference type="GO" id="GO:0042300">
    <property type="term" value="F:beta-amyrin synthase activity"/>
    <property type="evidence" value="ECO:0007669"/>
    <property type="project" value="TreeGrafter"/>
</dbReference>
<feature type="domain" description="Squalene cyclase N-terminal" evidence="4">
    <location>
        <begin position="99"/>
        <end position="349"/>
    </location>
</feature>
<evidence type="ECO:0000313" key="6">
    <source>
        <dbReference type="Proteomes" id="UP000886885"/>
    </source>
</evidence>
<dbReference type="EMBL" id="JAAWWB010000001">
    <property type="protein sequence ID" value="KAG6791271.1"/>
    <property type="molecule type" value="Genomic_DNA"/>
</dbReference>
<dbReference type="GO" id="GO:0016104">
    <property type="term" value="P:triterpenoid biosynthetic process"/>
    <property type="evidence" value="ECO:0007669"/>
    <property type="project" value="InterPro"/>
</dbReference>
<comment type="caution">
    <text evidence="5">The sequence shown here is derived from an EMBL/GenBank/DDBJ whole genome shotgun (WGS) entry which is preliminary data.</text>
</comment>
<evidence type="ECO:0000256" key="1">
    <source>
        <dbReference type="ARBA" id="ARBA00009755"/>
    </source>
</evidence>
<reference evidence="5" key="1">
    <citation type="journal article" date="2020" name="bioRxiv">
        <title>Hybrid origin of Populus tomentosa Carr. identified through genome sequencing and phylogenomic analysis.</title>
        <authorList>
            <person name="An X."/>
            <person name="Gao K."/>
            <person name="Chen Z."/>
            <person name="Li J."/>
            <person name="Yang X."/>
            <person name="Yang X."/>
            <person name="Zhou J."/>
            <person name="Guo T."/>
            <person name="Zhao T."/>
            <person name="Huang S."/>
            <person name="Miao D."/>
            <person name="Khan W.U."/>
            <person name="Rao P."/>
            <person name="Ye M."/>
            <person name="Lei B."/>
            <person name="Liao W."/>
            <person name="Wang J."/>
            <person name="Ji L."/>
            <person name="Li Y."/>
            <person name="Guo B."/>
            <person name="Mustafa N.S."/>
            <person name="Li S."/>
            <person name="Yun Q."/>
            <person name="Keller S.R."/>
            <person name="Mao J."/>
            <person name="Zhang R."/>
            <person name="Strauss S.H."/>
        </authorList>
    </citation>
    <scope>NUCLEOTIDE SEQUENCE</scope>
    <source>
        <strain evidence="5">GM15</strain>
        <tissue evidence="5">Leaf</tissue>
    </source>
</reference>
<comment type="similarity">
    <text evidence="1">Belongs to the terpene cyclase/mutase family.</text>
</comment>
<dbReference type="OrthoDB" id="21502at2759"/>
<dbReference type="FunFam" id="1.50.10.20:FF:000002">
    <property type="entry name" value="Terpene cyclase/mutase family member"/>
    <property type="match status" value="1"/>
</dbReference>